<dbReference type="Gene3D" id="3.80.10.10">
    <property type="entry name" value="Ribonuclease Inhibitor"/>
    <property type="match status" value="1"/>
</dbReference>
<dbReference type="AlphaFoldDB" id="A0A8K0UL23"/>
<dbReference type="SUPFAM" id="SSF52047">
    <property type="entry name" value="RNI-like"/>
    <property type="match status" value="1"/>
</dbReference>
<dbReference type="InterPro" id="IPR032675">
    <property type="entry name" value="LRR_dom_sf"/>
</dbReference>
<gene>
    <name evidence="1" type="ORF">BXZ70DRAFT_1066178</name>
</gene>
<organism evidence="1 2">
    <name type="scientific">Cristinia sonorae</name>
    <dbReference type="NCBI Taxonomy" id="1940300"/>
    <lineage>
        <taxon>Eukaryota</taxon>
        <taxon>Fungi</taxon>
        <taxon>Dikarya</taxon>
        <taxon>Basidiomycota</taxon>
        <taxon>Agaricomycotina</taxon>
        <taxon>Agaricomycetes</taxon>
        <taxon>Agaricomycetidae</taxon>
        <taxon>Agaricales</taxon>
        <taxon>Pleurotineae</taxon>
        <taxon>Stephanosporaceae</taxon>
        <taxon>Cristinia</taxon>
    </lineage>
</organism>
<accession>A0A8K0UL23</accession>
<sequence length="474" mass="53981">MSSQTNRSKSRPLEIYTRTDGVYKFVQAHSHHLRRLQIDCDSLDTLSNLTGSYPHLEELVISYYLDYEDGGEEQDLAVPLLFLDQIPHLCRLILRGIYSWFDSFKNLTQLLLDPKLKWPVDSLPRILDVLRSSPTLEVLILKDPEEPERGTFVDITNKIELPHLKRLSLSDFDVSNSPAITKFISIPRGCCMSYVALFASIPLASATNFKALFPGDNASVGPLQNIKSLELRFDPSYSAEYPLDTVNVSGPSGAFHCDLPYLYRTTGFDEAMSHLIQFPLEELWMSDNARYSPSVAQSSRPAFRKAFAGLSSLEKLVLEMEADDLLLDAIGALYPSLHLDPLPIIPSPRLHRLWITGQAELLYQVRESLLSCIKNRHTRGHVIHELRFQLYTLKPDDLNSLLPNAAKELVDTFRGVVEVVHVGRLPTDGIPLPPSTQSIFHYPIENDDIWWPEWRPWKRPSKKRPQKAMYYING</sequence>
<name>A0A8K0UL23_9AGAR</name>
<evidence type="ECO:0000313" key="1">
    <source>
        <dbReference type="EMBL" id="KAH8094861.1"/>
    </source>
</evidence>
<evidence type="ECO:0008006" key="3">
    <source>
        <dbReference type="Google" id="ProtNLM"/>
    </source>
</evidence>
<keyword evidence="2" id="KW-1185">Reference proteome</keyword>
<proteinExistence type="predicted"/>
<dbReference type="Proteomes" id="UP000813824">
    <property type="component" value="Unassembled WGS sequence"/>
</dbReference>
<protein>
    <recommendedName>
        <fullName evidence="3">F-box domain-containing protein</fullName>
    </recommendedName>
</protein>
<evidence type="ECO:0000313" key="2">
    <source>
        <dbReference type="Proteomes" id="UP000813824"/>
    </source>
</evidence>
<dbReference type="EMBL" id="JAEVFJ010000024">
    <property type="protein sequence ID" value="KAH8094861.1"/>
    <property type="molecule type" value="Genomic_DNA"/>
</dbReference>
<comment type="caution">
    <text evidence="1">The sequence shown here is derived from an EMBL/GenBank/DDBJ whole genome shotgun (WGS) entry which is preliminary data.</text>
</comment>
<reference evidence="1" key="1">
    <citation type="journal article" date="2021" name="New Phytol.">
        <title>Evolutionary innovations through gain and loss of genes in the ectomycorrhizal Boletales.</title>
        <authorList>
            <person name="Wu G."/>
            <person name="Miyauchi S."/>
            <person name="Morin E."/>
            <person name="Kuo A."/>
            <person name="Drula E."/>
            <person name="Varga T."/>
            <person name="Kohler A."/>
            <person name="Feng B."/>
            <person name="Cao Y."/>
            <person name="Lipzen A."/>
            <person name="Daum C."/>
            <person name="Hundley H."/>
            <person name="Pangilinan J."/>
            <person name="Johnson J."/>
            <person name="Barry K."/>
            <person name="LaButti K."/>
            <person name="Ng V."/>
            <person name="Ahrendt S."/>
            <person name="Min B."/>
            <person name="Choi I.G."/>
            <person name="Park H."/>
            <person name="Plett J.M."/>
            <person name="Magnuson J."/>
            <person name="Spatafora J.W."/>
            <person name="Nagy L.G."/>
            <person name="Henrissat B."/>
            <person name="Grigoriev I.V."/>
            <person name="Yang Z.L."/>
            <person name="Xu J."/>
            <person name="Martin F.M."/>
        </authorList>
    </citation>
    <scope>NUCLEOTIDE SEQUENCE</scope>
    <source>
        <strain evidence="1">KKN 215</strain>
    </source>
</reference>